<gene>
    <name evidence="2" type="ORF">GCM10022384_06580</name>
</gene>
<comment type="caution">
    <text evidence="2">The sequence shown here is derived from an EMBL/GenBank/DDBJ whole genome shotgun (WGS) entry which is preliminary data.</text>
</comment>
<feature type="region of interest" description="Disordered" evidence="1">
    <location>
        <begin position="81"/>
        <end position="155"/>
    </location>
</feature>
<evidence type="ECO:0000313" key="3">
    <source>
        <dbReference type="Proteomes" id="UP001500034"/>
    </source>
</evidence>
<accession>A0ABP7NYE2</accession>
<dbReference type="EMBL" id="BAABCQ010000008">
    <property type="protein sequence ID" value="GAA3956035.1"/>
    <property type="molecule type" value="Genomic_DNA"/>
</dbReference>
<name>A0ABP7NYE2_9ACTN</name>
<sequence>MPWPVILRSASIRVTVARRYGSRSRAHGLQRGAAGVHRDVHAGHHLAVPVPHRRGDGSEAVLQFLVDERVALAPHPAQFRAQGVRRGEGAGGVRAQVGTGEPGLGLGVRQSREDHPAHGGEVRREAGADRDRRRHDAAGRHTGDVHDVVAVQDAQ</sequence>
<evidence type="ECO:0000313" key="2">
    <source>
        <dbReference type="EMBL" id="GAA3956035.1"/>
    </source>
</evidence>
<keyword evidence="3" id="KW-1185">Reference proteome</keyword>
<dbReference type="Proteomes" id="UP001500034">
    <property type="component" value="Unassembled WGS sequence"/>
</dbReference>
<reference evidence="3" key="1">
    <citation type="journal article" date="2019" name="Int. J. Syst. Evol. Microbiol.">
        <title>The Global Catalogue of Microorganisms (GCM) 10K type strain sequencing project: providing services to taxonomists for standard genome sequencing and annotation.</title>
        <authorList>
            <consortium name="The Broad Institute Genomics Platform"/>
            <consortium name="The Broad Institute Genome Sequencing Center for Infectious Disease"/>
            <person name="Wu L."/>
            <person name="Ma J."/>
        </authorList>
    </citation>
    <scope>NUCLEOTIDE SEQUENCE [LARGE SCALE GENOMIC DNA]</scope>
    <source>
        <strain evidence="3">JCM 17027</strain>
    </source>
</reference>
<protein>
    <submittedName>
        <fullName evidence="2">Uncharacterized protein</fullName>
    </submittedName>
</protein>
<proteinExistence type="predicted"/>
<feature type="compositionally biased region" description="Basic and acidic residues" evidence="1">
    <location>
        <begin position="110"/>
        <end position="147"/>
    </location>
</feature>
<evidence type="ECO:0000256" key="1">
    <source>
        <dbReference type="SAM" id="MobiDB-lite"/>
    </source>
</evidence>
<organism evidence="2 3">
    <name type="scientific">Streptomyces marokkonensis</name>
    <dbReference type="NCBI Taxonomy" id="324855"/>
    <lineage>
        <taxon>Bacteria</taxon>
        <taxon>Bacillati</taxon>
        <taxon>Actinomycetota</taxon>
        <taxon>Actinomycetes</taxon>
        <taxon>Kitasatosporales</taxon>
        <taxon>Streptomycetaceae</taxon>
        <taxon>Streptomyces</taxon>
    </lineage>
</organism>